<dbReference type="Pfam" id="PF07538">
    <property type="entry name" value="ChW"/>
    <property type="match status" value="1"/>
</dbReference>
<feature type="compositionally biased region" description="Basic and acidic residues" evidence="1">
    <location>
        <begin position="209"/>
        <end position="224"/>
    </location>
</feature>
<feature type="compositionally biased region" description="Low complexity" evidence="1">
    <location>
        <begin position="334"/>
        <end position="358"/>
    </location>
</feature>
<feature type="region of interest" description="Disordered" evidence="1">
    <location>
        <begin position="305"/>
        <end position="377"/>
    </location>
</feature>
<accession>A0AB39LZV4</accession>
<feature type="compositionally biased region" description="Acidic residues" evidence="1">
    <location>
        <begin position="182"/>
        <end position="208"/>
    </location>
</feature>
<organism evidence="2">
    <name type="scientific">Streptomyces sp. R08</name>
    <dbReference type="NCBI Taxonomy" id="3238624"/>
    <lineage>
        <taxon>Bacteria</taxon>
        <taxon>Bacillati</taxon>
        <taxon>Actinomycetota</taxon>
        <taxon>Actinomycetes</taxon>
        <taxon>Kitasatosporales</taxon>
        <taxon>Streptomycetaceae</taxon>
        <taxon>Streptomyces</taxon>
    </lineage>
</organism>
<feature type="region of interest" description="Disordered" evidence="1">
    <location>
        <begin position="106"/>
        <end position="138"/>
    </location>
</feature>
<feature type="compositionally biased region" description="Basic and acidic residues" evidence="1">
    <location>
        <begin position="13"/>
        <end position="30"/>
    </location>
</feature>
<gene>
    <name evidence="2" type="ORF">AB5J58_05185</name>
</gene>
<evidence type="ECO:0000256" key="1">
    <source>
        <dbReference type="SAM" id="MobiDB-lite"/>
    </source>
</evidence>
<evidence type="ECO:0008006" key="3">
    <source>
        <dbReference type="Google" id="ProtNLM"/>
    </source>
</evidence>
<dbReference type="EMBL" id="CP163431">
    <property type="protein sequence ID" value="XDP99611.1"/>
    <property type="molecule type" value="Genomic_DNA"/>
</dbReference>
<dbReference type="AlphaFoldDB" id="A0AB39LZV4"/>
<protein>
    <recommendedName>
        <fullName evidence="3">Hydrophobic W protein</fullName>
    </recommendedName>
</protein>
<name>A0AB39LZV4_9ACTN</name>
<proteinExistence type="predicted"/>
<dbReference type="RefSeq" id="WP_369186679.1">
    <property type="nucleotide sequence ID" value="NZ_CP163431.1"/>
</dbReference>
<reference evidence="2" key="1">
    <citation type="submission" date="2024-07" db="EMBL/GenBank/DDBJ databases">
        <authorList>
            <person name="Yu S.T."/>
        </authorList>
    </citation>
    <scope>NUCLEOTIDE SEQUENCE</scope>
    <source>
        <strain evidence="2">R08</strain>
    </source>
</reference>
<feature type="compositionally biased region" description="Acidic residues" evidence="1">
    <location>
        <begin position="1"/>
        <end position="12"/>
    </location>
</feature>
<feature type="region of interest" description="Disordered" evidence="1">
    <location>
        <begin position="1"/>
        <end position="41"/>
    </location>
</feature>
<dbReference type="SMART" id="SM00728">
    <property type="entry name" value="ChW"/>
    <property type="match status" value="1"/>
</dbReference>
<evidence type="ECO:0000313" key="2">
    <source>
        <dbReference type="EMBL" id="XDP99611.1"/>
    </source>
</evidence>
<sequence length="556" mass="57430">MSRGEETDEPITGDEHAVSADSVEFRKEEPAGETSGQAPRFAVVISGDGSAAIDGEPVPVGEGTPVDAAILDALHGHARDRNTTVTAVISDPAAGYVAFVEVAPDGSSSLVEQQEQPPEPDEVEPVPVLPPLGDAESAEEAVRAESYEAVRAEPYEAVRAEPYEAVRAESYEMAAGAGSFGADDDLDDDDVDDEDLDDGVTIDLDDDADAGHDDNDDHAYHHDDPDADVYGPEHQHRLEEPTPPPPHTSASIPIPRPQLARVSGSRQSDDAYQSPGLLHKPLVVGPVALAVAALVVVPLVILGSGGSGDGGSQAQAARASKEADGTSQADKKAPTGLPSASTLLPPPSATATTPTAKATKPKGAKTPKGGGVPAGVTVTVTAKPPRATVTAKPAQDTAATAVNRLHRSDPSGRHICYRAYLTGQGWQKPVCDGTLAGTTGDSHPVTALNIAVYGVGGSAANAFIHDPASTSGQGKWEPHWTASIADGRNNYIGSTKSSAPYMTGFAINVGTGQVCRIAKVRGYDWGPLGCTDPATGYVFGGTLENTRYLEAVKFTV</sequence>
<feature type="compositionally biased region" description="Basic and acidic residues" evidence="1">
    <location>
        <begin position="231"/>
        <end position="240"/>
    </location>
</feature>
<dbReference type="InterPro" id="IPR006637">
    <property type="entry name" value="ChW"/>
</dbReference>
<feature type="region of interest" description="Disordered" evidence="1">
    <location>
        <begin position="178"/>
        <end position="254"/>
    </location>
</feature>
<feature type="compositionally biased region" description="Basic and acidic residues" evidence="1">
    <location>
        <begin position="319"/>
        <end position="333"/>
    </location>
</feature>